<dbReference type="AlphaFoldDB" id="A0A935CB77"/>
<evidence type="ECO:0000313" key="3">
    <source>
        <dbReference type="Proteomes" id="UP000611723"/>
    </source>
</evidence>
<keyword evidence="3" id="KW-1185">Reference proteome</keyword>
<gene>
    <name evidence="2" type="ORF">JKA74_17960</name>
</gene>
<feature type="coiled-coil region" evidence="1">
    <location>
        <begin position="23"/>
        <end position="86"/>
    </location>
</feature>
<name>A0A935CB77_9BACT</name>
<protein>
    <submittedName>
        <fullName evidence="2">Uncharacterized protein</fullName>
    </submittedName>
</protein>
<keyword evidence="1" id="KW-0175">Coiled coil</keyword>
<organism evidence="2 3">
    <name type="scientific">Marivirga aurantiaca</name>
    <dbReference type="NCBI Taxonomy" id="2802615"/>
    <lineage>
        <taxon>Bacteria</taxon>
        <taxon>Pseudomonadati</taxon>
        <taxon>Bacteroidota</taxon>
        <taxon>Cytophagia</taxon>
        <taxon>Cytophagales</taxon>
        <taxon>Marivirgaceae</taxon>
        <taxon>Marivirga</taxon>
    </lineage>
</organism>
<sequence length="90" mass="10670">MGKAEEFFSKAGRKIDALLEELKQSDISKKIELKERLAELKRNKEKLQEDFEKFSEDNKQSLNDIANSFEESMQDIKEAFKRATRKEERK</sequence>
<comment type="caution">
    <text evidence="2">The sequence shown here is derived from an EMBL/GenBank/DDBJ whole genome shotgun (WGS) entry which is preliminary data.</text>
</comment>
<evidence type="ECO:0000256" key="1">
    <source>
        <dbReference type="SAM" id="Coils"/>
    </source>
</evidence>
<accession>A0A935CB77</accession>
<dbReference type="RefSeq" id="WP_201432616.1">
    <property type="nucleotide sequence ID" value="NZ_JAEQBW010000012.1"/>
</dbReference>
<dbReference type="Gene3D" id="1.20.120.20">
    <property type="entry name" value="Apolipoprotein"/>
    <property type="match status" value="1"/>
</dbReference>
<evidence type="ECO:0000313" key="2">
    <source>
        <dbReference type="EMBL" id="MBK6266934.1"/>
    </source>
</evidence>
<reference evidence="2" key="1">
    <citation type="submission" date="2021-01" db="EMBL/GenBank/DDBJ databases">
        <title>Marivirga aurantiaca sp. nov., isolated from intertidal surface sediments.</title>
        <authorList>
            <person name="Zhang M."/>
        </authorList>
    </citation>
    <scope>NUCLEOTIDE SEQUENCE</scope>
    <source>
        <strain evidence="2">S37H4</strain>
    </source>
</reference>
<proteinExistence type="predicted"/>
<dbReference type="EMBL" id="JAEQBW010000012">
    <property type="protein sequence ID" value="MBK6266934.1"/>
    <property type="molecule type" value="Genomic_DNA"/>
</dbReference>
<dbReference type="Proteomes" id="UP000611723">
    <property type="component" value="Unassembled WGS sequence"/>
</dbReference>